<feature type="signal peptide" evidence="1">
    <location>
        <begin position="1"/>
        <end position="23"/>
    </location>
</feature>
<accession>A0ABZ1TSK5</accession>
<sequence>MTFAKSAARAVGSVLLFAAPLLALPLATAQPAAAEGPHNAKEAAVCRQMLGGFLGFAGSTASAVCAVQPEDGAPTTR</sequence>
<reference evidence="2" key="1">
    <citation type="submission" date="2022-10" db="EMBL/GenBank/DDBJ databases">
        <title>The complete genomes of actinobacterial strains from the NBC collection.</title>
        <authorList>
            <person name="Joergensen T.S."/>
            <person name="Alvarez Arevalo M."/>
            <person name="Sterndorff E.B."/>
            <person name="Faurdal D."/>
            <person name="Vuksanovic O."/>
            <person name="Mourched A.-S."/>
            <person name="Charusanti P."/>
            <person name="Shaw S."/>
            <person name="Blin K."/>
            <person name="Weber T."/>
        </authorList>
    </citation>
    <scope>NUCLEOTIDE SEQUENCE</scope>
    <source>
        <strain evidence="2">NBC_00222</strain>
    </source>
</reference>
<evidence type="ECO:0000313" key="2">
    <source>
        <dbReference type="EMBL" id="WUQ81922.1"/>
    </source>
</evidence>
<organism evidence="2 3">
    <name type="scientific">Kitasatospora purpeofusca</name>
    <dbReference type="NCBI Taxonomy" id="67352"/>
    <lineage>
        <taxon>Bacteria</taxon>
        <taxon>Bacillati</taxon>
        <taxon>Actinomycetota</taxon>
        <taxon>Actinomycetes</taxon>
        <taxon>Kitasatosporales</taxon>
        <taxon>Streptomycetaceae</taxon>
        <taxon>Kitasatospora</taxon>
    </lineage>
</organism>
<proteinExistence type="predicted"/>
<keyword evidence="3" id="KW-1185">Reference proteome</keyword>
<dbReference type="Proteomes" id="UP001432222">
    <property type="component" value="Chromosome"/>
</dbReference>
<evidence type="ECO:0000313" key="3">
    <source>
        <dbReference type="Proteomes" id="UP001432222"/>
    </source>
</evidence>
<dbReference type="EMBL" id="CP108110">
    <property type="protein sequence ID" value="WUQ81922.1"/>
    <property type="molecule type" value="Genomic_DNA"/>
</dbReference>
<keyword evidence="1" id="KW-0732">Signal</keyword>
<evidence type="ECO:0000256" key="1">
    <source>
        <dbReference type="SAM" id="SignalP"/>
    </source>
</evidence>
<name>A0ABZ1TSK5_9ACTN</name>
<protein>
    <submittedName>
        <fullName evidence="2">Uncharacterized protein</fullName>
    </submittedName>
</protein>
<dbReference type="RefSeq" id="WP_328952996.1">
    <property type="nucleotide sequence ID" value="NZ_CP108110.1"/>
</dbReference>
<feature type="chain" id="PRO_5045309168" evidence="1">
    <location>
        <begin position="24"/>
        <end position="77"/>
    </location>
</feature>
<gene>
    <name evidence="2" type="ORF">OHA16_02390</name>
</gene>